<sequence length="308" mass="35913">MEIIFNDSRQIYISMINKVQDYIEKHLDEELTVELLASIASFSSYHFQRIYRQITGESLYSFIKRLRLEKAAFLLATNNNKTIQDIALSQGYSNQSSFAKAFKNKFGMNASKFRTLSENDRMIIIDNINSAHDSMNGKVYNKEIDYTTPMELSVQIMKPTKVVYIRHTGSYKGDSKLFEQLFTKLYSYTSSLDIIKKDSKWFVAYHDFGDLTMEEQLRLSVCMSIDTDIRTNGEFGSMILEGGKYVVGKFELKPDGYQLAWNYMLSKWLPESGYVPDDRVFFEYYPPEDNINYKEEKNVEIFIPIIPL</sequence>
<dbReference type="EMBL" id="BTPU01000022">
    <property type="protein sequence ID" value="GMQ62217.1"/>
    <property type="molecule type" value="Genomic_DNA"/>
</dbReference>
<evidence type="ECO:0000313" key="1">
    <source>
        <dbReference type="EMBL" id="GMQ62217.1"/>
    </source>
</evidence>
<organism evidence="1 2">
    <name type="scientific">Vallitalea maricola</name>
    <dbReference type="NCBI Taxonomy" id="3074433"/>
    <lineage>
        <taxon>Bacteria</taxon>
        <taxon>Bacillati</taxon>
        <taxon>Bacillota</taxon>
        <taxon>Clostridia</taxon>
        <taxon>Lachnospirales</taxon>
        <taxon>Vallitaleaceae</taxon>
        <taxon>Vallitalea</taxon>
    </lineage>
</organism>
<reference evidence="1" key="1">
    <citation type="submission" date="2023-09" db="EMBL/GenBank/DDBJ databases">
        <title>Vallitalea sediminicola and Vallitalea maricola sp. nov., anaerobic bacteria isolated from marine sediment.</title>
        <authorList>
            <person name="Hirano S."/>
            <person name="Maeda A."/>
            <person name="Terahara T."/>
            <person name="Mori K."/>
            <person name="Hamada M."/>
            <person name="Matsumoto R."/>
            <person name="Kobayashi T."/>
        </authorList>
    </citation>
    <scope>NUCLEOTIDE SEQUENCE</scope>
    <source>
        <strain evidence="1">AN17-2</strain>
    </source>
</reference>
<comment type="caution">
    <text evidence="1">The sequence shown here is derived from an EMBL/GenBank/DDBJ whole genome shotgun (WGS) entry which is preliminary data.</text>
</comment>
<accession>A0ACB5UGY1</accession>
<evidence type="ECO:0000313" key="2">
    <source>
        <dbReference type="Proteomes" id="UP001374599"/>
    </source>
</evidence>
<dbReference type="Proteomes" id="UP001374599">
    <property type="component" value="Unassembled WGS sequence"/>
</dbReference>
<name>A0ACB5UGY1_9FIRM</name>
<protein>
    <submittedName>
        <fullName evidence="1">AraC family transcriptional regulator</fullName>
    </submittedName>
</protein>
<proteinExistence type="predicted"/>
<gene>
    <name evidence="1" type="ORF">AN2V17_14480</name>
</gene>
<keyword evidence="2" id="KW-1185">Reference proteome</keyword>